<evidence type="ECO:0000256" key="1">
    <source>
        <dbReference type="SAM" id="SignalP"/>
    </source>
</evidence>
<dbReference type="Proteomes" id="UP001187682">
    <property type="component" value="Unassembled WGS sequence"/>
</dbReference>
<keyword evidence="1" id="KW-0732">Signal</keyword>
<reference evidence="2" key="1">
    <citation type="submission" date="2018-03" db="EMBL/GenBank/DDBJ databases">
        <authorList>
            <person name="Guldener U."/>
        </authorList>
    </citation>
    <scope>NUCLEOTIDE SEQUENCE</scope>
</reference>
<dbReference type="AlphaFoldDB" id="A0AAE8MTA5"/>
<proteinExistence type="predicted"/>
<name>A0AAE8MTA5_9PEZI</name>
<protein>
    <submittedName>
        <fullName evidence="2">Uncharacterized protein</fullName>
    </submittedName>
</protein>
<feature type="signal peptide" evidence="1">
    <location>
        <begin position="1"/>
        <end position="23"/>
    </location>
</feature>
<evidence type="ECO:0000313" key="2">
    <source>
        <dbReference type="EMBL" id="SPN98431.1"/>
    </source>
</evidence>
<comment type="caution">
    <text evidence="2">The sequence shown here is derived from an EMBL/GenBank/DDBJ whole genome shotgun (WGS) entry which is preliminary data.</text>
</comment>
<organism evidence="2 3">
    <name type="scientific">Cephalotrichum gorgonifer</name>
    <dbReference type="NCBI Taxonomy" id="2041049"/>
    <lineage>
        <taxon>Eukaryota</taxon>
        <taxon>Fungi</taxon>
        <taxon>Dikarya</taxon>
        <taxon>Ascomycota</taxon>
        <taxon>Pezizomycotina</taxon>
        <taxon>Sordariomycetes</taxon>
        <taxon>Hypocreomycetidae</taxon>
        <taxon>Microascales</taxon>
        <taxon>Microascaceae</taxon>
        <taxon>Cephalotrichum</taxon>
    </lineage>
</organism>
<sequence length="100" mass="11278">MANVSIMTCLLVMLVQIFPLGEIADDLCPLDDDKYPFEYDNLASKFIKLLAMVEQVVRDTQRPESSESSNIMAVVDRLGERLEQRLGKNSRSAISPAFLR</sequence>
<accession>A0AAE8MTA5</accession>
<keyword evidence="3" id="KW-1185">Reference proteome</keyword>
<dbReference type="EMBL" id="ONZQ02000002">
    <property type="protein sequence ID" value="SPN98431.1"/>
    <property type="molecule type" value="Genomic_DNA"/>
</dbReference>
<feature type="chain" id="PRO_5042150809" evidence="1">
    <location>
        <begin position="24"/>
        <end position="100"/>
    </location>
</feature>
<gene>
    <name evidence="2" type="ORF">DNG_01475</name>
</gene>
<evidence type="ECO:0000313" key="3">
    <source>
        <dbReference type="Proteomes" id="UP001187682"/>
    </source>
</evidence>